<name>A0A089IU49_PAEDU</name>
<dbReference type="KEGG" id="pdu:PDUR_11760"/>
<dbReference type="GO" id="GO:0016491">
    <property type="term" value="F:oxidoreductase activity"/>
    <property type="evidence" value="ECO:0007669"/>
    <property type="project" value="InterPro"/>
</dbReference>
<dbReference type="SUPFAM" id="SSF53807">
    <property type="entry name" value="Helical backbone' metal receptor"/>
    <property type="match status" value="1"/>
</dbReference>
<dbReference type="InterPro" id="IPR049939">
    <property type="entry name" value="NifE-like"/>
</dbReference>
<dbReference type="PANTHER" id="PTHR42956:SF1">
    <property type="entry name" value="NITROGENASE IRON-MOLYBDENUM COFACTOR BIOSYNTHESIS PROTEIN NIFE"/>
    <property type="match status" value="1"/>
</dbReference>
<reference evidence="2 3" key="1">
    <citation type="submission" date="2014-08" db="EMBL/GenBank/DDBJ databases">
        <title>Comparative genomics of the Paenibacillus odorifer group.</title>
        <authorList>
            <person name="den Bakker H.C."/>
            <person name="Tsai Y.-C."/>
            <person name="Martin N."/>
            <person name="Korlach J."/>
            <person name="Wiedmann M."/>
        </authorList>
    </citation>
    <scope>NUCLEOTIDE SEQUENCE [LARGE SCALE GENOMIC DNA]</scope>
    <source>
        <strain evidence="2 3">DSM 1735</strain>
    </source>
</reference>
<accession>A0A089IU49</accession>
<protein>
    <recommendedName>
        <fullName evidence="1">Nitrogenase/oxidoreductase component 1 domain-containing protein</fullName>
    </recommendedName>
</protein>
<dbReference type="EMBL" id="CP009288">
    <property type="protein sequence ID" value="AIQ12499.1"/>
    <property type="molecule type" value="Genomic_DNA"/>
</dbReference>
<dbReference type="Pfam" id="PF00148">
    <property type="entry name" value="Oxidored_nitro"/>
    <property type="match status" value="1"/>
</dbReference>
<feature type="domain" description="Nitrogenase/oxidoreductase component 1" evidence="1">
    <location>
        <begin position="37"/>
        <end position="434"/>
    </location>
</feature>
<dbReference type="PANTHER" id="PTHR42956">
    <property type="entry name" value="NITROGENASE IRON-MOLYBDENUM COFACTOR BIOSYNTHESIS PROTEIN NIFE"/>
    <property type="match status" value="1"/>
</dbReference>
<dbReference type="eggNOG" id="COG2710">
    <property type="taxonomic scope" value="Bacteria"/>
</dbReference>
<dbReference type="Gene3D" id="3.40.50.12380">
    <property type="entry name" value="Nitrogenase MoFe cofactor biosynthesis protein NifE, C-terminal"/>
    <property type="match status" value="1"/>
</dbReference>
<dbReference type="AlphaFoldDB" id="A0A089IU49"/>
<sequence length="457" mass="51664">MVPRGNTNLFIEPDCEHNAQKNKGCASPKPGELTKGCAFQGSRAALLPISDAAHLVHGTPGCLENSRGMLEAGALGVPLSRFGFSTGLTEEDIVLGGEKKLIQAIDYIAESYNPPCLFVYATCITMLTMDNLDAICAEAEQKWNKPVIPVHHSGFFGSKNMGYRQAGEALFEKVIGTSELNEENKGLFNINLIGEYHFSGEGKEIEALLSRLGIRVVSRIAGQCSFQDLRCAHSAKVNMLVCSRSMITLARKMRESFGIPYFEGSFYGTREIRFSLQQLSFHFQDAQFDKRVQRYIRREEERVRKDIYLHYKSLQGKKVVLYTDGIESWAFISPLLELGIKIVGIGTNKNALEDLSRIMERTEQDTILVKESDENRILQLYREHKADLMIVSGRNAYVPLKEKLPFLDIDQERHGAYSGYMGLRRMAQDLVDVMEQPVWEMARRRSPWEGEPDEHHI</sequence>
<dbReference type="InterPro" id="IPR000510">
    <property type="entry name" value="Nase/OxRdtase_comp1"/>
</dbReference>
<keyword evidence="3" id="KW-1185">Reference proteome</keyword>
<organism evidence="2 3">
    <name type="scientific">Paenibacillus durus</name>
    <name type="common">Paenibacillus azotofixans</name>
    <dbReference type="NCBI Taxonomy" id="44251"/>
    <lineage>
        <taxon>Bacteria</taxon>
        <taxon>Bacillati</taxon>
        <taxon>Bacillota</taxon>
        <taxon>Bacilli</taxon>
        <taxon>Bacillales</taxon>
        <taxon>Paenibacillaceae</taxon>
        <taxon>Paenibacillus</taxon>
    </lineage>
</organism>
<gene>
    <name evidence="2" type="ORF">PDUR_11760</name>
</gene>
<dbReference type="Gene3D" id="3.40.50.1980">
    <property type="entry name" value="Nitrogenase molybdenum iron protein domain"/>
    <property type="match status" value="1"/>
</dbReference>
<proteinExistence type="predicted"/>
<dbReference type="STRING" id="44251.PDUR_11760"/>
<evidence type="ECO:0000313" key="2">
    <source>
        <dbReference type="EMBL" id="AIQ12499.1"/>
    </source>
</evidence>
<dbReference type="Proteomes" id="UP000029409">
    <property type="component" value="Chromosome"/>
</dbReference>
<evidence type="ECO:0000259" key="1">
    <source>
        <dbReference type="Pfam" id="PF00148"/>
    </source>
</evidence>
<evidence type="ECO:0000313" key="3">
    <source>
        <dbReference type="Proteomes" id="UP000029409"/>
    </source>
</evidence>